<feature type="signal peptide" evidence="1">
    <location>
        <begin position="1"/>
        <end position="24"/>
    </location>
</feature>
<proteinExistence type="predicted"/>
<gene>
    <name evidence="2" type="ORF">DSCOOX_31890</name>
</gene>
<evidence type="ECO:0000313" key="2">
    <source>
        <dbReference type="EMBL" id="BBO90009.1"/>
    </source>
</evidence>
<evidence type="ECO:0008006" key="4">
    <source>
        <dbReference type="Google" id="ProtNLM"/>
    </source>
</evidence>
<sequence length="154" mass="16184">MVRIKTIIVMALALPMMLTGCMTAAQHQQSLHSAQEREMTVGIVQKEIRYGMSQADVAAALGSPNIVTKDSEGKETWIYDKIATEASYSKSSSQISGGGGAGGIAGTTLLLGIIGGGYSQASGAASSTQKTLTVIIKFDDKNQVDSFSYHSSKF</sequence>
<dbReference type="RefSeq" id="WP_155311115.1">
    <property type="nucleotide sequence ID" value="NZ_AP021879.1"/>
</dbReference>
<evidence type="ECO:0000256" key="1">
    <source>
        <dbReference type="SAM" id="SignalP"/>
    </source>
</evidence>
<evidence type="ECO:0000313" key="3">
    <source>
        <dbReference type="Proteomes" id="UP000422108"/>
    </source>
</evidence>
<protein>
    <recommendedName>
        <fullName evidence="4">Lipoprotein SmpA/OmlA domain-containing protein</fullName>
    </recommendedName>
</protein>
<reference evidence="2 3" key="1">
    <citation type="submission" date="2019-11" db="EMBL/GenBank/DDBJ databases">
        <title>Comparative genomics of hydrocarbon-degrading Desulfosarcina strains.</title>
        <authorList>
            <person name="Watanabe M."/>
            <person name="Kojima H."/>
            <person name="Fukui M."/>
        </authorList>
    </citation>
    <scope>NUCLEOTIDE SEQUENCE [LARGE SCALE GENOMIC DNA]</scope>
    <source>
        <strain evidence="3">oXyS1</strain>
    </source>
</reference>
<name>A0A5K8ABY1_9BACT</name>
<dbReference type="Proteomes" id="UP000422108">
    <property type="component" value="Chromosome"/>
</dbReference>
<organism evidence="2 3">
    <name type="scientific">Desulfosarcina ovata subsp. ovata</name>
    <dbReference type="NCBI Taxonomy" id="2752305"/>
    <lineage>
        <taxon>Bacteria</taxon>
        <taxon>Pseudomonadati</taxon>
        <taxon>Thermodesulfobacteriota</taxon>
        <taxon>Desulfobacteria</taxon>
        <taxon>Desulfobacterales</taxon>
        <taxon>Desulfosarcinaceae</taxon>
        <taxon>Desulfosarcina</taxon>
    </lineage>
</organism>
<dbReference type="AlphaFoldDB" id="A0A5K8ABY1"/>
<dbReference type="EMBL" id="AP021879">
    <property type="protein sequence ID" value="BBO90009.1"/>
    <property type="molecule type" value="Genomic_DNA"/>
</dbReference>
<keyword evidence="3" id="KW-1185">Reference proteome</keyword>
<accession>A0A5K8ABY1</accession>
<keyword evidence="1" id="KW-0732">Signal</keyword>
<dbReference type="PROSITE" id="PS51257">
    <property type="entry name" value="PROKAR_LIPOPROTEIN"/>
    <property type="match status" value="1"/>
</dbReference>
<feature type="chain" id="PRO_5024395517" description="Lipoprotein SmpA/OmlA domain-containing protein" evidence="1">
    <location>
        <begin position="25"/>
        <end position="154"/>
    </location>
</feature>